<dbReference type="SUPFAM" id="SSF46689">
    <property type="entry name" value="Homeodomain-like"/>
    <property type="match status" value="1"/>
</dbReference>
<dbReference type="GO" id="GO:0005634">
    <property type="term" value="C:nucleus"/>
    <property type="evidence" value="ECO:0007669"/>
    <property type="project" value="UniProtKB-SubCell"/>
</dbReference>
<dbReference type="GO" id="GO:0006355">
    <property type="term" value="P:regulation of DNA-templated transcription"/>
    <property type="evidence" value="ECO:0007669"/>
    <property type="project" value="InterPro"/>
</dbReference>
<evidence type="ECO:0000256" key="1">
    <source>
        <dbReference type="ARBA" id="ARBA00023125"/>
    </source>
</evidence>
<dbReference type="InterPro" id="IPR001356">
    <property type="entry name" value="HD"/>
</dbReference>
<feature type="compositionally biased region" description="Low complexity" evidence="5">
    <location>
        <begin position="73"/>
        <end position="83"/>
    </location>
</feature>
<evidence type="ECO:0000256" key="4">
    <source>
        <dbReference type="PROSITE-ProRule" id="PRU00108"/>
    </source>
</evidence>
<dbReference type="InterPro" id="IPR008422">
    <property type="entry name" value="KN_HD"/>
</dbReference>
<dbReference type="PROSITE" id="PS50071">
    <property type="entry name" value="HOMEOBOX_2"/>
    <property type="match status" value="1"/>
</dbReference>
<evidence type="ECO:0000313" key="7">
    <source>
        <dbReference type="EMBL" id="KAF6020918.1"/>
    </source>
</evidence>
<reference evidence="7" key="1">
    <citation type="submission" date="2020-06" db="EMBL/GenBank/DDBJ databases">
        <title>Draft genome of Bugula neritina, a colonial animal packing powerful symbionts and potential medicines.</title>
        <authorList>
            <person name="Rayko M."/>
        </authorList>
    </citation>
    <scope>NUCLEOTIDE SEQUENCE [LARGE SCALE GENOMIC DNA]</scope>
    <source>
        <strain evidence="7">Kwan_BN1</strain>
    </source>
</reference>
<comment type="caution">
    <text evidence="7">The sequence shown here is derived from an EMBL/GenBank/DDBJ whole genome shotgun (WGS) entry which is preliminary data.</text>
</comment>
<evidence type="ECO:0000256" key="2">
    <source>
        <dbReference type="ARBA" id="ARBA00023155"/>
    </source>
</evidence>
<dbReference type="OrthoDB" id="10056939at2759"/>
<accession>A0A7J7J651</accession>
<proteinExistence type="predicted"/>
<feature type="compositionally biased region" description="Polar residues" evidence="5">
    <location>
        <begin position="299"/>
        <end position="329"/>
    </location>
</feature>
<dbReference type="CDD" id="cd00086">
    <property type="entry name" value="homeodomain"/>
    <property type="match status" value="1"/>
</dbReference>
<dbReference type="Proteomes" id="UP000593567">
    <property type="component" value="Unassembled WGS sequence"/>
</dbReference>
<name>A0A7J7J651_BUGNE</name>
<comment type="subcellular location">
    <subcellularLocation>
        <location evidence="4">Nucleus</location>
    </subcellularLocation>
</comment>
<feature type="DNA-binding region" description="Homeobox" evidence="4">
    <location>
        <begin position="497"/>
        <end position="559"/>
    </location>
</feature>
<feature type="region of interest" description="Disordered" evidence="5">
    <location>
        <begin position="262"/>
        <end position="364"/>
    </location>
</feature>
<dbReference type="EMBL" id="VXIV02003140">
    <property type="protein sequence ID" value="KAF6020918.1"/>
    <property type="molecule type" value="Genomic_DNA"/>
</dbReference>
<dbReference type="Pfam" id="PF05920">
    <property type="entry name" value="Homeobox_KN"/>
    <property type="match status" value="1"/>
</dbReference>
<dbReference type="SMART" id="SM00389">
    <property type="entry name" value="HOX"/>
    <property type="match status" value="1"/>
</dbReference>
<sequence>MHSSFQGTSGPMHPFQSYPGAPQVPPSPSANSQPSFQRSESFPGAQVSSNSFGAVPGVSHSQPGAPQQPHTASSPGSASQKSSTPAPPTPIAVSSACLTSFSTASTNNKQIFMRQLVADNKSNAFRSHPLFPLLRDLIIADMNYDSPGFPHSLIRNLPPDFNKLLRNYQSRNPDMEKHYHIPSVNSVVMDALNYAHHSLMDKIRQKKTTVDVGQRSQPVTAPSLTQEGTAMSSPAILASSMTRKPLSSGEYCEDLSKHDISKGPNSYGVMQSPVTGESFRPRRESGSVYNCDMAPPTPGSTYSQPLSVDTGCNSPNSSRHPVNLSTTSQPPTPLYNPAQGTPHQYHHHPQSGFSRPGHPPNPRNPYMTVHGGPPCPPPNYTVSPNNPPLSRHQQTMYELGLPPSGPGMYADPNSYHDPYNNCMPPPPAAHISRLHQMGPDRHLLYMNNINDGSLVKTMIESGKDMYDTLSEAGSVMSAHSMQGSIKGQAQGQGKTTEGRKHASLPKEAVNIMLNWLREHQEKPYPNDDEKGMLIKQTGLTITQINYWFTNARRRLLPKWKGEDM</sequence>
<dbReference type="Gene3D" id="1.10.10.60">
    <property type="entry name" value="Homeodomain-like"/>
    <property type="match status" value="1"/>
</dbReference>
<dbReference type="InterPro" id="IPR050224">
    <property type="entry name" value="TALE_homeobox"/>
</dbReference>
<feature type="region of interest" description="Disordered" evidence="5">
    <location>
        <begin position="206"/>
        <end position="228"/>
    </location>
</feature>
<dbReference type="InterPro" id="IPR009057">
    <property type="entry name" value="Homeodomain-like_sf"/>
</dbReference>
<keyword evidence="3 4" id="KW-0539">Nucleus</keyword>
<evidence type="ECO:0000259" key="6">
    <source>
        <dbReference type="PROSITE" id="PS50071"/>
    </source>
</evidence>
<feature type="domain" description="Homeobox" evidence="6">
    <location>
        <begin position="495"/>
        <end position="558"/>
    </location>
</feature>
<keyword evidence="1 4" id="KW-0238">DNA-binding</keyword>
<dbReference type="GO" id="GO:0003677">
    <property type="term" value="F:DNA binding"/>
    <property type="evidence" value="ECO:0007669"/>
    <property type="project" value="UniProtKB-UniRule"/>
</dbReference>
<keyword evidence="2 4" id="KW-0371">Homeobox</keyword>
<keyword evidence="8" id="KW-1185">Reference proteome</keyword>
<evidence type="ECO:0000256" key="5">
    <source>
        <dbReference type="SAM" id="MobiDB-lite"/>
    </source>
</evidence>
<evidence type="ECO:0000256" key="3">
    <source>
        <dbReference type="ARBA" id="ARBA00023242"/>
    </source>
</evidence>
<feature type="compositionally biased region" description="Polar residues" evidence="5">
    <location>
        <begin position="29"/>
        <end position="52"/>
    </location>
</feature>
<protein>
    <submittedName>
        <fullName evidence="7">PKNOX2</fullName>
    </submittedName>
</protein>
<gene>
    <name evidence="7" type="ORF">EB796_020721</name>
</gene>
<organism evidence="7 8">
    <name type="scientific">Bugula neritina</name>
    <name type="common">Brown bryozoan</name>
    <name type="synonym">Sertularia neritina</name>
    <dbReference type="NCBI Taxonomy" id="10212"/>
    <lineage>
        <taxon>Eukaryota</taxon>
        <taxon>Metazoa</taxon>
        <taxon>Spiralia</taxon>
        <taxon>Lophotrochozoa</taxon>
        <taxon>Bryozoa</taxon>
        <taxon>Gymnolaemata</taxon>
        <taxon>Cheilostomatida</taxon>
        <taxon>Flustrina</taxon>
        <taxon>Buguloidea</taxon>
        <taxon>Bugulidae</taxon>
        <taxon>Bugula</taxon>
    </lineage>
</organism>
<feature type="region of interest" description="Disordered" evidence="5">
    <location>
        <begin position="1"/>
        <end position="90"/>
    </location>
</feature>
<feature type="compositionally biased region" description="Polar residues" evidence="5">
    <location>
        <begin position="214"/>
        <end position="228"/>
    </location>
</feature>
<feature type="compositionally biased region" description="Polar residues" evidence="5">
    <location>
        <begin position="59"/>
        <end position="72"/>
    </location>
</feature>
<dbReference type="AlphaFoldDB" id="A0A7J7J651"/>
<evidence type="ECO:0000313" key="8">
    <source>
        <dbReference type="Proteomes" id="UP000593567"/>
    </source>
</evidence>
<dbReference type="PANTHER" id="PTHR11850">
    <property type="entry name" value="HOMEOBOX PROTEIN TRANSCRIPTION FACTORS"/>
    <property type="match status" value="1"/>
</dbReference>